<protein>
    <submittedName>
        <fullName evidence="2">Uncharacterized protein</fullName>
    </submittedName>
</protein>
<accession>A0A0C9XJC5</accession>
<evidence type="ECO:0000313" key="2">
    <source>
        <dbReference type="EMBL" id="KIK05146.1"/>
    </source>
</evidence>
<sequence length="208" mass="23608">MLSLIFKMPHICEYGCFSDIEKCIESQLGSPEVFVNEANPKLLEWYARGQDTGDGESVQNVETVEPLQSIESGETRQSVDNRESRESIESGEPRQTIESSEPRRSVESSEPRQNLLESRHSRQGVHKGELSKESRQGINRQKSQRNVQSLCERPKNDGNGGSLQNVSHQNVRSGDSLHQNVEREKSDQGVKNFWHRFSDFWIGICCCA</sequence>
<keyword evidence="3" id="KW-1185">Reference proteome</keyword>
<organism evidence="2 3">
    <name type="scientific">Laccaria amethystina LaAM-08-1</name>
    <dbReference type="NCBI Taxonomy" id="1095629"/>
    <lineage>
        <taxon>Eukaryota</taxon>
        <taxon>Fungi</taxon>
        <taxon>Dikarya</taxon>
        <taxon>Basidiomycota</taxon>
        <taxon>Agaricomycotina</taxon>
        <taxon>Agaricomycetes</taxon>
        <taxon>Agaricomycetidae</taxon>
        <taxon>Agaricales</taxon>
        <taxon>Agaricineae</taxon>
        <taxon>Hydnangiaceae</taxon>
        <taxon>Laccaria</taxon>
    </lineage>
</organism>
<evidence type="ECO:0000256" key="1">
    <source>
        <dbReference type="SAM" id="MobiDB-lite"/>
    </source>
</evidence>
<reference evidence="2 3" key="1">
    <citation type="submission" date="2014-04" db="EMBL/GenBank/DDBJ databases">
        <authorList>
            <consortium name="DOE Joint Genome Institute"/>
            <person name="Kuo A."/>
            <person name="Kohler A."/>
            <person name="Nagy L.G."/>
            <person name="Floudas D."/>
            <person name="Copeland A."/>
            <person name="Barry K.W."/>
            <person name="Cichocki N."/>
            <person name="Veneault-Fourrey C."/>
            <person name="LaButti K."/>
            <person name="Lindquist E.A."/>
            <person name="Lipzen A."/>
            <person name="Lundell T."/>
            <person name="Morin E."/>
            <person name="Murat C."/>
            <person name="Sun H."/>
            <person name="Tunlid A."/>
            <person name="Henrissat B."/>
            <person name="Grigoriev I.V."/>
            <person name="Hibbett D.S."/>
            <person name="Martin F."/>
            <person name="Nordberg H.P."/>
            <person name="Cantor M.N."/>
            <person name="Hua S.X."/>
        </authorList>
    </citation>
    <scope>NUCLEOTIDE SEQUENCE [LARGE SCALE GENOMIC DNA]</scope>
    <source>
        <strain evidence="2 3">LaAM-08-1</strain>
    </source>
</reference>
<dbReference type="OrthoDB" id="4188628at2759"/>
<name>A0A0C9XJC5_9AGAR</name>
<dbReference type="Proteomes" id="UP000054477">
    <property type="component" value="Unassembled WGS sequence"/>
</dbReference>
<dbReference type="HOGENOM" id="CLU_1321081_0_0_1"/>
<feature type="compositionally biased region" description="Basic and acidic residues" evidence="1">
    <location>
        <begin position="73"/>
        <end position="92"/>
    </location>
</feature>
<proteinExistence type="predicted"/>
<dbReference type="EMBL" id="KN838562">
    <property type="protein sequence ID" value="KIK05146.1"/>
    <property type="molecule type" value="Genomic_DNA"/>
</dbReference>
<feature type="region of interest" description="Disordered" evidence="1">
    <location>
        <begin position="51"/>
        <end position="188"/>
    </location>
</feature>
<reference evidence="3" key="2">
    <citation type="submission" date="2015-01" db="EMBL/GenBank/DDBJ databases">
        <title>Evolutionary Origins and Diversification of the Mycorrhizal Mutualists.</title>
        <authorList>
            <consortium name="DOE Joint Genome Institute"/>
            <consortium name="Mycorrhizal Genomics Consortium"/>
            <person name="Kohler A."/>
            <person name="Kuo A."/>
            <person name="Nagy L.G."/>
            <person name="Floudas D."/>
            <person name="Copeland A."/>
            <person name="Barry K.W."/>
            <person name="Cichocki N."/>
            <person name="Veneault-Fourrey C."/>
            <person name="LaButti K."/>
            <person name="Lindquist E.A."/>
            <person name="Lipzen A."/>
            <person name="Lundell T."/>
            <person name="Morin E."/>
            <person name="Murat C."/>
            <person name="Riley R."/>
            <person name="Ohm R."/>
            <person name="Sun H."/>
            <person name="Tunlid A."/>
            <person name="Henrissat B."/>
            <person name="Grigoriev I.V."/>
            <person name="Hibbett D.S."/>
            <person name="Martin F."/>
        </authorList>
    </citation>
    <scope>NUCLEOTIDE SEQUENCE [LARGE SCALE GENOMIC DNA]</scope>
    <source>
        <strain evidence="3">LaAM-08-1</strain>
    </source>
</reference>
<gene>
    <name evidence="2" type="ORF">K443DRAFT_366575</name>
</gene>
<feature type="compositionally biased region" description="Basic and acidic residues" evidence="1">
    <location>
        <begin position="126"/>
        <end position="135"/>
    </location>
</feature>
<evidence type="ECO:0000313" key="3">
    <source>
        <dbReference type="Proteomes" id="UP000054477"/>
    </source>
</evidence>
<dbReference type="AlphaFoldDB" id="A0A0C9XJC5"/>
<feature type="compositionally biased region" description="Polar residues" evidence="1">
    <location>
        <begin position="162"/>
        <end position="179"/>
    </location>
</feature>
<dbReference type="STRING" id="1095629.A0A0C9XJC5"/>
<feature type="compositionally biased region" description="Polar residues" evidence="1">
    <location>
        <begin position="136"/>
        <end position="149"/>
    </location>
</feature>
<feature type="compositionally biased region" description="Basic and acidic residues" evidence="1">
    <location>
        <begin position="100"/>
        <end position="110"/>
    </location>
</feature>